<organism evidence="1 2">
    <name type="scientific">Priestia megaterium (strain ATCC 14581 / DSM 32 / CCUG 1817 / JCM 2506 / NBRC 15308 / NCIMB 9376 / NCTC 10342 / NRRL B-14308 / VKM B-512 / Ford 19)</name>
    <name type="common">Bacillus megaterium</name>
    <dbReference type="NCBI Taxonomy" id="1348623"/>
    <lineage>
        <taxon>Bacteria</taxon>
        <taxon>Bacillati</taxon>
        <taxon>Bacillota</taxon>
        <taxon>Bacilli</taxon>
        <taxon>Bacillales</taxon>
        <taxon>Bacillaceae</taxon>
        <taxon>Priestia</taxon>
    </lineage>
</organism>
<dbReference type="AlphaFoldDB" id="A0A0B6ALA9"/>
<dbReference type="Proteomes" id="UP000031829">
    <property type="component" value="Chromosome"/>
</dbReference>
<evidence type="ECO:0008006" key="3">
    <source>
        <dbReference type="Google" id="ProtNLM"/>
    </source>
</evidence>
<proteinExistence type="predicted"/>
<dbReference type="EMBL" id="CP009920">
    <property type="protein sequence ID" value="AJI21373.1"/>
    <property type="molecule type" value="Genomic_DNA"/>
</dbReference>
<protein>
    <recommendedName>
        <fullName evidence="3">DUF975 family protein</fullName>
    </recommendedName>
</protein>
<dbReference type="GeneID" id="93643942"/>
<dbReference type="KEGG" id="bmeg:BG04_436"/>
<dbReference type="PANTHER" id="PTHR40076">
    <property type="entry name" value="MEMBRANE PROTEIN-RELATED"/>
    <property type="match status" value="1"/>
</dbReference>
<gene>
    <name evidence="1" type="ORF">BG04_436</name>
</gene>
<dbReference type="InterPro" id="IPR010380">
    <property type="entry name" value="DUF975"/>
</dbReference>
<evidence type="ECO:0000313" key="2">
    <source>
        <dbReference type="Proteomes" id="UP000031829"/>
    </source>
</evidence>
<dbReference type="Pfam" id="PF06161">
    <property type="entry name" value="DUF975"/>
    <property type="match status" value="1"/>
</dbReference>
<evidence type="ECO:0000313" key="1">
    <source>
        <dbReference type="EMBL" id="AJI21373.1"/>
    </source>
</evidence>
<dbReference type="RefSeq" id="WP_034650096.1">
    <property type="nucleotide sequence ID" value="NZ_BCVB01000006.1"/>
</dbReference>
<reference evidence="1 2" key="1">
    <citation type="journal article" date="2015" name="Genome Announc.">
        <title>Complete genome sequences for 35 biothreat assay-relevant bacillus species.</title>
        <authorList>
            <person name="Johnson S.L."/>
            <person name="Daligault H.E."/>
            <person name="Davenport K.W."/>
            <person name="Jaissle J."/>
            <person name="Frey K.G."/>
            <person name="Ladner J.T."/>
            <person name="Broomall S.M."/>
            <person name="Bishop-Lilly K.A."/>
            <person name="Bruce D.C."/>
            <person name="Gibbons H.S."/>
            <person name="Coyne S.R."/>
            <person name="Lo C.C."/>
            <person name="Meincke L."/>
            <person name="Munk A.C."/>
            <person name="Koroleva G.I."/>
            <person name="Rosenzweig C.N."/>
            <person name="Palacios G.F."/>
            <person name="Redden C.L."/>
            <person name="Minogue T.D."/>
            <person name="Chain P.S."/>
        </authorList>
    </citation>
    <scope>NUCLEOTIDE SEQUENCE [LARGE SCALE GENOMIC DNA]</scope>
    <source>
        <strain evidence="2">ATCC 14581 / DSM 32 / JCM 2506 / NBRC 15308 / NCIMB 9376 / NCTC 10342 / NRRL B-14308 / VKM B-512</strain>
    </source>
</reference>
<accession>A0A0B6ALA9</accession>
<dbReference type="PANTHER" id="PTHR40076:SF1">
    <property type="entry name" value="MEMBRANE PROTEIN"/>
    <property type="match status" value="1"/>
</dbReference>
<dbReference type="HOGENOM" id="CLU_045673_3_1_9"/>
<name>A0A0B6ALA9_PRIM2</name>
<sequence length="216" mass="24423">MRIKEVKQGALAALKNRWGFAVLLTFVTYLIAAGIPGLIDFLINGFPSGSETEYSQSTLANIVSLLLVPLFFSYYWVLLRLVRGESVRVGNVFDSFSSAGLYFRTLGLYLLTIIYTVLWSILLIIPGIIKSLAYSQAYYVFRDNPDYSVNQSITESRRLMNGYKWTYFLLLLSFISWGILSIITLGIGLLWLVPYVTTSLGVFYEKLKANETEVAE</sequence>